<evidence type="ECO:0000256" key="5">
    <source>
        <dbReference type="ARBA" id="ARBA00023002"/>
    </source>
</evidence>
<feature type="binding site" evidence="7">
    <location>
        <begin position="131"/>
        <end position="135"/>
    </location>
    <ligand>
        <name>NADP(+)</name>
        <dbReference type="ChEBI" id="CHEBI:58349"/>
    </ligand>
</feature>
<keyword evidence="5 7" id="KW-0560">Oxidoreductase</keyword>
<dbReference type="SUPFAM" id="SSF51735">
    <property type="entry name" value="NAD(P)-binding Rossmann-fold domains"/>
    <property type="match status" value="1"/>
</dbReference>
<keyword evidence="3 7" id="KW-0028">Amino-acid biosynthesis</keyword>
<dbReference type="PANTHER" id="PTHR21089">
    <property type="entry name" value="SHIKIMATE DEHYDROGENASE"/>
    <property type="match status" value="1"/>
</dbReference>
<dbReference type="SUPFAM" id="SSF53223">
    <property type="entry name" value="Aminoacid dehydrogenase-like, N-terminal domain"/>
    <property type="match status" value="1"/>
</dbReference>
<dbReference type="InterPro" id="IPR046346">
    <property type="entry name" value="Aminoacid_DH-like_N_sf"/>
</dbReference>
<dbReference type="GO" id="GO:0050661">
    <property type="term" value="F:NADP binding"/>
    <property type="evidence" value="ECO:0007669"/>
    <property type="project" value="InterPro"/>
</dbReference>
<evidence type="ECO:0000259" key="8">
    <source>
        <dbReference type="Pfam" id="PF08501"/>
    </source>
</evidence>
<feature type="active site" description="Proton acceptor" evidence="7">
    <location>
        <position position="74"/>
    </location>
</feature>
<evidence type="ECO:0000313" key="10">
    <source>
        <dbReference type="EMBL" id="SBW01377.1"/>
    </source>
</evidence>
<dbReference type="Pfam" id="PF08501">
    <property type="entry name" value="Shikimate_dh_N"/>
    <property type="match status" value="1"/>
</dbReference>
<accession>A0A212JPM2</accession>
<keyword evidence="6 7" id="KW-0057">Aromatic amino acid biosynthesis</keyword>
<dbReference type="GO" id="GO:0019632">
    <property type="term" value="P:shikimate metabolic process"/>
    <property type="evidence" value="ECO:0007669"/>
    <property type="project" value="InterPro"/>
</dbReference>
<feature type="binding site" evidence="7">
    <location>
        <position position="70"/>
    </location>
    <ligand>
        <name>shikimate</name>
        <dbReference type="ChEBI" id="CHEBI:36208"/>
    </ligand>
</feature>
<proteinExistence type="inferred from homology"/>
<dbReference type="InterPro" id="IPR013708">
    <property type="entry name" value="Shikimate_DH-bd_N"/>
</dbReference>
<evidence type="ECO:0000259" key="9">
    <source>
        <dbReference type="Pfam" id="PF18317"/>
    </source>
</evidence>
<dbReference type="GO" id="GO:0004764">
    <property type="term" value="F:shikimate 3-dehydrogenase (NADP+) activity"/>
    <property type="evidence" value="ECO:0007669"/>
    <property type="project" value="UniProtKB-UniRule"/>
</dbReference>
<keyword evidence="4 7" id="KW-0521">NADP</keyword>
<dbReference type="AlphaFoldDB" id="A0A212JPM2"/>
<dbReference type="HAMAP" id="MF_00222">
    <property type="entry name" value="Shikimate_DH_AroE"/>
    <property type="match status" value="1"/>
</dbReference>
<evidence type="ECO:0000256" key="2">
    <source>
        <dbReference type="ARBA" id="ARBA00012962"/>
    </source>
</evidence>
<feature type="binding site" evidence="7">
    <location>
        <position position="255"/>
    </location>
    <ligand>
        <name>NADP(+)</name>
        <dbReference type="ChEBI" id="CHEBI:58349"/>
    </ligand>
</feature>
<evidence type="ECO:0000256" key="3">
    <source>
        <dbReference type="ARBA" id="ARBA00022605"/>
    </source>
</evidence>
<feature type="binding site" evidence="7">
    <location>
        <position position="232"/>
    </location>
    <ligand>
        <name>NADP(+)</name>
        <dbReference type="ChEBI" id="CHEBI:58349"/>
    </ligand>
</feature>
<dbReference type="GO" id="GO:0005829">
    <property type="term" value="C:cytosol"/>
    <property type="evidence" value="ECO:0007669"/>
    <property type="project" value="TreeGrafter"/>
</dbReference>
<reference evidence="10" key="1">
    <citation type="submission" date="2016-04" db="EMBL/GenBank/DDBJ databases">
        <authorList>
            <person name="Evans L.H."/>
            <person name="Alamgir A."/>
            <person name="Owens N."/>
            <person name="Weber N.D."/>
            <person name="Virtaneva K."/>
            <person name="Barbian K."/>
            <person name="Babar A."/>
            <person name="Rosenke K."/>
        </authorList>
    </citation>
    <scope>NUCLEOTIDE SEQUENCE</scope>
    <source>
        <strain evidence="10">86</strain>
    </source>
</reference>
<dbReference type="InterPro" id="IPR041121">
    <property type="entry name" value="SDH_C"/>
</dbReference>
<dbReference type="EC" id="1.1.1.25" evidence="2 7"/>
<dbReference type="Gene3D" id="3.40.50.10860">
    <property type="entry name" value="Leucine Dehydrogenase, chain A, domain 1"/>
    <property type="match status" value="1"/>
</dbReference>
<organism evidence="10">
    <name type="scientific">uncultured delta proteobacterium</name>
    <dbReference type="NCBI Taxonomy" id="34034"/>
    <lineage>
        <taxon>Bacteria</taxon>
        <taxon>Deltaproteobacteria</taxon>
        <taxon>environmental samples</taxon>
    </lineage>
</organism>
<dbReference type="Gene3D" id="3.40.50.720">
    <property type="entry name" value="NAD(P)-binding Rossmann-like Domain"/>
    <property type="match status" value="1"/>
</dbReference>
<comment type="caution">
    <text evidence="7">Lacks conserved residue(s) required for the propagation of feature annotation.</text>
</comment>
<evidence type="ECO:0000256" key="7">
    <source>
        <dbReference type="HAMAP-Rule" id="MF_00222"/>
    </source>
</evidence>
<feature type="binding site" evidence="7">
    <location>
        <position position="110"/>
    </location>
    <ligand>
        <name>shikimate</name>
        <dbReference type="ChEBI" id="CHEBI:36208"/>
    </ligand>
</feature>
<evidence type="ECO:0000256" key="6">
    <source>
        <dbReference type="ARBA" id="ARBA00023141"/>
    </source>
</evidence>
<dbReference type="UniPathway" id="UPA00053">
    <property type="reaction ID" value="UER00087"/>
</dbReference>
<dbReference type="PANTHER" id="PTHR21089:SF1">
    <property type="entry name" value="BIFUNCTIONAL 3-DEHYDROQUINATE DEHYDRATASE_SHIKIMATE DEHYDROGENASE, CHLOROPLASTIC"/>
    <property type="match status" value="1"/>
</dbReference>
<dbReference type="InterPro" id="IPR022893">
    <property type="entry name" value="Shikimate_DH_fam"/>
</dbReference>
<comment type="subunit">
    <text evidence="7">Homodimer.</text>
</comment>
<feature type="binding site" evidence="7">
    <location>
        <position position="95"/>
    </location>
    <ligand>
        <name>shikimate</name>
        <dbReference type="ChEBI" id="CHEBI:36208"/>
    </ligand>
</feature>
<comment type="similarity">
    <text evidence="7">Belongs to the shikimate dehydrogenase family.</text>
</comment>
<protein>
    <recommendedName>
        <fullName evidence="2 7">Shikimate dehydrogenase (NADP(+))</fullName>
        <shortName evidence="7">SDH</shortName>
        <ecNumber evidence="2 7">1.1.1.25</ecNumber>
    </recommendedName>
</protein>
<evidence type="ECO:0000256" key="4">
    <source>
        <dbReference type="ARBA" id="ARBA00022857"/>
    </source>
</evidence>
<dbReference type="GO" id="GO:0008652">
    <property type="term" value="P:amino acid biosynthetic process"/>
    <property type="evidence" value="ECO:0007669"/>
    <property type="project" value="UniProtKB-KW"/>
</dbReference>
<dbReference type="NCBIfam" id="TIGR00507">
    <property type="entry name" value="aroE"/>
    <property type="match status" value="1"/>
</dbReference>
<feature type="binding site" evidence="7">
    <location>
        <begin position="23"/>
        <end position="25"/>
    </location>
    <ligand>
        <name>shikimate</name>
        <dbReference type="ChEBI" id="CHEBI:36208"/>
    </ligand>
</feature>
<dbReference type="CDD" id="cd01065">
    <property type="entry name" value="NAD_bind_Shikimate_DH"/>
    <property type="match status" value="1"/>
</dbReference>
<gene>
    <name evidence="7 10" type="primary">aroE</name>
    <name evidence="10" type="ORF">KL86DPRO_11955</name>
</gene>
<feature type="binding site" evidence="7">
    <location>
        <position position="262"/>
    </location>
    <ligand>
        <name>shikimate</name>
        <dbReference type="ChEBI" id="CHEBI:36208"/>
    </ligand>
</feature>
<evidence type="ECO:0000256" key="1">
    <source>
        <dbReference type="ARBA" id="ARBA00004871"/>
    </source>
</evidence>
<comment type="catalytic activity">
    <reaction evidence="7">
        <text>shikimate + NADP(+) = 3-dehydroshikimate + NADPH + H(+)</text>
        <dbReference type="Rhea" id="RHEA:17737"/>
        <dbReference type="ChEBI" id="CHEBI:15378"/>
        <dbReference type="ChEBI" id="CHEBI:16630"/>
        <dbReference type="ChEBI" id="CHEBI:36208"/>
        <dbReference type="ChEBI" id="CHEBI:57783"/>
        <dbReference type="ChEBI" id="CHEBI:58349"/>
        <dbReference type="EC" id="1.1.1.25"/>
    </reaction>
</comment>
<feature type="domain" description="SDH C-terminal" evidence="9">
    <location>
        <begin position="255"/>
        <end position="278"/>
    </location>
</feature>
<dbReference type="GO" id="GO:0009073">
    <property type="term" value="P:aromatic amino acid family biosynthetic process"/>
    <property type="evidence" value="ECO:0007669"/>
    <property type="project" value="UniProtKB-KW"/>
</dbReference>
<feature type="domain" description="Shikimate dehydrogenase substrate binding N-terminal" evidence="8">
    <location>
        <begin position="15"/>
        <end position="97"/>
    </location>
</feature>
<name>A0A212JPM2_9DELT</name>
<dbReference type="InterPro" id="IPR011342">
    <property type="entry name" value="Shikimate_DH"/>
</dbReference>
<feature type="binding site" evidence="7">
    <location>
        <position position="234"/>
    </location>
    <ligand>
        <name>shikimate</name>
        <dbReference type="ChEBI" id="CHEBI:36208"/>
    </ligand>
</feature>
<dbReference type="EMBL" id="FLUQ01000001">
    <property type="protein sequence ID" value="SBW01377.1"/>
    <property type="molecule type" value="Genomic_DNA"/>
</dbReference>
<dbReference type="GO" id="GO:0009423">
    <property type="term" value="P:chorismate biosynthetic process"/>
    <property type="evidence" value="ECO:0007669"/>
    <property type="project" value="UniProtKB-UniRule"/>
</dbReference>
<comment type="pathway">
    <text evidence="1 7">Metabolic intermediate biosynthesis; chorismate biosynthesis; chorismate from D-erythrose 4-phosphate and phosphoenolpyruvate: step 4/7.</text>
</comment>
<dbReference type="InterPro" id="IPR036291">
    <property type="entry name" value="NAD(P)-bd_dom_sf"/>
</dbReference>
<comment type="function">
    <text evidence="7">Involved in the biosynthesis of the chorismate, which leads to the biosynthesis of aromatic amino acids. Catalyzes the reversible NADPH linked reduction of 3-dehydroshikimate (DHSA) to yield shikimate (SA).</text>
</comment>
<sequence>MPNSCPASLEQIYGVLGHPVAQSMSPMLHTWAFAQKGVRGLYTAWDTPPGELAAFMRAFRETPYDGASVTIPHKEAVIPFLDGLTATAQTIGAVNTLFWEKDRLMGHNTDMEGFLSPLSGLAAPGTALVLGAGGAARAVLAAFASLTVPRVTIAARGQAKAEKLAADFAASFAAITVCSWEDRLTTTPEDGRDFWVVNTTPLGMHGKAEGESPLPEAWFAALPPERCLAYDLVYNPLETAFLTLAKNAGWRRRDGLDMFVAQAAAQFRLWTGLGMPEPQARLLLANYLAA</sequence>
<dbReference type="Pfam" id="PF18317">
    <property type="entry name" value="SDH_C"/>
    <property type="match status" value="1"/>
</dbReference>